<dbReference type="PANTHER" id="PTHR38659:SF2">
    <property type="entry name" value="HDIG DOMAIN PROTEIN"/>
    <property type="match status" value="1"/>
</dbReference>
<dbReference type="Pfam" id="PF01966">
    <property type="entry name" value="HD"/>
    <property type="match status" value="1"/>
</dbReference>
<dbReference type="EMBL" id="VOTZ01000002">
    <property type="protein sequence ID" value="MCQ1537605.1"/>
    <property type="molecule type" value="Genomic_DNA"/>
</dbReference>
<dbReference type="RefSeq" id="WP_255331519.1">
    <property type="nucleotide sequence ID" value="NZ_VOTZ01000002.1"/>
</dbReference>
<dbReference type="SUPFAM" id="SSF109604">
    <property type="entry name" value="HD-domain/PDEase-like"/>
    <property type="match status" value="1"/>
</dbReference>
<dbReference type="AlphaFoldDB" id="A0ABD4TJZ0"/>
<dbReference type="SMART" id="SM00471">
    <property type="entry name" value="HDc"/>
    <property type="match status" value="1"/>
</dbReference>
<dbReference type="NCBIfam" id="TIGR00277">
    <property type="entry name" value="HDIG"/>
    <property type="match status" value="1"/>
</dbReference>
<feature type="domain" description="HD/PDEase" evidence="1">
    <location>
        <begin position="15"/>
        <end position="123"/>
    </location>
</feature>
<proteinExistence type="predicted"/>
<dbReference type="CDD" id="cd00077">
    <property type="entry name" value="HDc"/>
    <property type="match status" value="1"/>
</dbReference>
<name>A0ABD4TJZ0_9EURY</name>
<comment type="caution">
    <text evidence="2">The sequence shown here is derived from an EMBL/GenBank/DDBJ whole genome shotgun (WGS) entry which is preliminary data.</text>
</comment>
<dbReference type="InterPro" id="IPR006675">
    <property type="entry name" value="HDIG_dom"/>
</dbReference>
<dbReference type="InterPro" id="IPR006674">
    <property type="entry name" value="HD_domain"/>
</dbReference>
<evidence type="ECO:0000313" key="3">
    <source>
        <dbReference type="Proteomes" id="UP001524383"/>
    </source>
</evidence>
<reference evidence="2 3" key="1">
    <citation type="submission" date="2019-08" db="EMBL/GenBank/DDBJ databases">
        <authorList>
            <person name="Chen S.-C."/>
            <person name="Lai M.-C."/>
            <person name="You Y.-T."/>
        </authorList>
    </citation>
    <scope>NUCLEOTIDE SEQUENCE [LARGE SCALE GENOMIC DNA]</scope>
    <source>
        <strain evidence="2 3">P2F9704a</strain>
    </source>
</reference>
<protein>
    <submittedName>
        <fullName evidence="2">HDIG domain-containing protein</fullName>
    </submittedName>
</protein>
<dbReference type="PANTHER" id="PTHR38659">
    <property type="entry name" value="METAL-DEPENDENT PHOSPHOHYDROLASE"/>
    <property type="match status" value="1"/>
</dbReference>
<dbReference type="InterPro" id="IPR003607">
    <property type="entry name" value="HD/PDEase_dom"/>
</dbReference>
<keyword evidence="3" id="KW-1185">Reference proteome</keyword>
<gene>
    <name evidence="2" type="ORF">FTO68_01175</name>
</gene>
<organism evidence="2 3">
    <name type="scientific">Methanocalculus taiwanensis</name>
    <dbReference type="NCBI Taxonomy" id="106207"/>
    <lineage>
        <taxon>Archaea</taxon>
        <taxon>Methanobacteriati</taxon>
        <taxon>Methanobacteriota</taxon>
        <taxon>Stenosarchaea group</taxon>
        <taxon>Methanomicrobia</taxon>
        <taxon>Methanomicrobiales</taxon>
        <taxon>Methanocalculaceae</taxon>
        <taxon>Methanocalculus</taxon>
    </lineage>
</organism>
<evidence type="ECO:0000259" key="1">
    <source>
        <dbReference type="SMART" id="SM00471"/>
    </source>
</evidence>
<dbReference type="Proteomes" id="UP001524383">
    <property type="component" value="Unassembled WGS sequence"/>
</dbReference>
<sequence length="178" mass="19123">MIPDDPLGFLKEHVRSETLIEHCVATGAIMRAAAPHLGGDPDLWETIGILHDIDFEEVSGDMNRHGIEGEAILLAAGVSDEIADAVRKHNHHLFSGYTTPLDCALQAADSISGLIIACALVKGGAIGDVTVKTVKKKMKDKGFAAGCDRDRIRAIEPMMDLDLFIVAGIEGVASIWRR</sequence>
<evidence type="ECO:0000313" key="2">
    <source>
        <dbReference type="EMBL" id="MCQ1537605.1"/>
    </source>
</evidence>
<dbReference type="Gene3D" id="1.10.3210.10">
    <property type="entry name" value="Hypothetical protein af1432"/>
    <property type="match status" value="1"/>
</dbReference>
<accession>A0ABD4TJZ0</accession>